<evidence type="ECO:0000313" key="2">
    <source>
        <dbReference type="Proteomes" id="UP000254554"/>
    </source>
</evidence>
<evidence type="ECO:0000313" key="1">
    <source>
        <dbReference type="EMBL" id="STO21465.1"/>
    </source>
</evidence>
<accession>A0A377G9H7</accession>
<dbReference type="Proteomes" id="UP000254554">
    <property type="component" value="Unassembled WGS sequence"/>
</dbReference>
<protein>
    <submittedName>
        <fullName evidence="1">Uncharacterized protein</fullName>
    </submittedName>
</protein>
<sequence length="110" mass="12384">MKYKTTVEVNQKGNLVMTDGKLSQTGDMTFAYQALLEICRDQEKKGNVFQNGNQFTVKALAEPGLYSERLQVSINQEFVKDAIAVLEKQYPGLQIQNKPAEVLDNTPKFP</sequence>
<gene>
    <name evidence="1" type="ORF">NCTC11370_01532</name>
</gene>
<dbReference type="GeneID" id="93294459"/>
<dbReference type="OrthoDB" id="5649397at2"/>
<reference evidence="1 2" key="1">
    <citation type="submission" date="2018-06" db="EMBL/GenBank/DDBJ databases">
        <authorList>
            <consortium name="Pathogen Informatics"/>
            <person name="Doyle S."/>
        </authorList>
    </citation>
    <scope>NUCLEOTIDE SEQUENCE [LARGE SCALE GENOMIC DNA]</scope>
    <source>
        <strain evidence="1 2">NCTC11370</strain>
    </source>
</reference>
<name>A0A377G9H7_9GAMM</name>
<organism evidence="1 2">
    <name type="scientific">Fluoribacter dumoffii</name>
    <dbReference type="NCBI Taxonomy" id="463"/>
    <lineage>
        <taxon>Bacteria</taxon>
        <taxon>Pseudomonadati</taxon>
        <taxon>Pseudomonadota</taxon>
        <taxon>Gammaproteobacteria</taxon>
        <taxon>Legionellales</taxon>
        <taxon>Legionellaceae</taxon>
        <taxon>Fluoribacter</taxon>
    </lineage>
</organism>
<keyword evidence="2" id="KW-1185">Reference proteome</keyword>
<dbReference type="STRING" id="1094715.GCA_000236165_00891"/>
<dbReference type="EMBL" id="UGGT01000001">
    <property type="protein sequence ID" value="STO21465.1"/>
    <property type="molecule type" value="Genomic_DNA"/>
</dbReference>
<dbReference type="AlphaFoldDB" id="A0A377G9H7"/>
<dbReference type="RefSeq" id="WP_010653741.1">
    <property type="nucleotide sequence ID" value="NZ_JAPHOO010000001.1"/>
</dbReference>
<proteinExistence type="predicted"/>